<organism evidence="2 3">
    <name type="scientific">Hymenobacter rigui</name>
    <dbReference type="NCBI Taxonomy" id="334424"/>
    <lineage>
        <taxon>Bacteria</taxon>
        <taxon>Pseudomonadati</taxon>
        <taxon>Bacteroidota</taxon>
        <taxon>Cytophagia</taxon>
        <taxon>Cytophagales</taxon>
        <taxon>Hymenobacteraceae</taxon>
        <taxon>Hymenobacter</taxon>
    </lineage>
</organism>
<dbReference type="InterPro" id="IPR052158">
    <property type="entry name" value="INH-QAR"/>
</dbReference>
<dbReference type="PANTHER" id="PTHR43130">
    <property type="entry name" value="ARAC-FAMILY TRANSCRIPTIONAL REGULATOR"/>
    <property type="match status" value="1"/>
</dbReference>
<proteinExistence type="predicted"/>
<name>A0A3R9MQ96_9BACT</name>
<reference evidence="2 3" key="1">
    <citation type="submission" date="2018-12" db="EMBL/GenBank/DDBJ databases">
        <authorList>
            <person name="Feng G."/>
            <person name="Zhu H."/>
        </authorList>
    </citation>
    <scope>NUCLEOTIDE SEQUENCE [LARGE SCALE GENOMIC DNA]</scope>
    <source>
        <strain evidence="2 3">KCTC 12533</strain>
    </source>
</reference>
<dbReference type="OrthoDB" id="9803764at2"/>
<dbReference type="Pfam" id="PF01965">
    <property type="entry name" value="DJ-1_PfpI"/>
    <property type="match status" value="1"/>
</dbReference>
<dbReference type="InterPro" id="IPR002818">
    <property type="entry name" value="DJ-1/PfpI"/>
</dbReference>
<sequence>MYQVAILLFHDVEVLDFAGPFEVFAVTEVDGKRPFNVFTVAEHSPVFARNGLSVNPTYRLQDHPDADIILIPGGASLLADGTPLGTRREMHNEVILNWVRRHMRTAELVLSVCTGAFVLAKAGVLDGLTVTTHYSVAHQLQELLPAATVAPEQRWTDNGQVITSAGISAGIDMALHVVSRLLGPEVAAATMREMQYAPGPHSAAGLQ</sequence>
<comment type="caution">
    <text evidence="2">The sequence shown here is derived from an EMBL/GenBank/DDBJ whole genome shotgun (WGS) entry which is preliminary data.</text>
</comment>
<dbReference type="InterPro" id="IPR029062">
    <property type="entry name" value="Class_I_gatase-like"/>
</dbReference>
<dbReference type="SUPFAM" id="SSF52317">
    <property type="entry name" value="Class I glutamine amidotransferase-like"/>
    <property type="match status" value="1"/>
</dbReference>
<dbReference type="EMBL" id="RWIT01000008">
    <property type="protein sequence ID" value="RSK47522.1"/>
    <property type="molecule type" value="Genomic_DNA"/>
</dbReference>
<dbReference type="RefSeq" id="WP_125421442.1">
    <property type="nucleotide sequence ID" value="NZ_RWIT01000008.1"/>
</dbReference>
<dbReference type="GO" id="GO:0006355">
    <property type="term" value="P:regulation of DNA-templated transcription"/>
    <property type="evidence" value="ECO:0007669"/>
    <property type="project" value="TreeGrafter"/>
</dbReference>
<protein>
    <submittedName>
        <fullName evidence="2">DJ-1/PfpI family protein</fullName>
    </submittedName>
</protein>
<feature type="domain" description="DJ-1/PfpI" evidence="1">
    <location>
        <begin position="3"/>
        <end position="179"/>
    </location>
</feature>
<dbReference type="AlphaFoldDB" id="A0A3R9MQ96"/>
<evidence type="ECO:0000313" key="3">
    <source>
        <dbReference type="Proteomes" id="UP000273500"/>
    </source>
</evidence>
<gene>
    <name evidence="2" type="ORF">EI291_14790</name>
</gene>
<keyword evidence="3" id="KW-1185">Reference proteome</keyword>
<accession>A0A3R9MQ96</accession>
<evidence type="ECO:0000313" key="2">
    <source>
        <dbReference type="EMBL" id="RSK47522.1"/>
    </source>
</evidence>
<dbReference type="PANTHER" id="PTHR43130:SF14">
    <property type="entry name" value="DJ-1_PFPI DOMAIN-CONTAINING PROTEIN"/>
    <property type="match status" value="1"/>
</dbReference>
<dbReference type="CDD" id="cd03139">
    <property type="entry name" value="GATase1_PfpI_2"/>
    <property type="match status" value="1"/>
</dbReference>
<evidence type="ECO:0000259" key="1">
    <source>
        <dbReference type="Pfam" id="PF01965"/>
    </source>
</evidence>
<dbReference type="Gene3D" id="3.40.50.880">
    <property type="match status" value="1"/>
</dbReference>
<dbReference type="Proteomes" id="UP000273500">
    <property type="component" value="Unassembled WGS sequence"/>
</dbReference>